<keyword evidence="2 4" id="KW-0238">DNA-binding</keyword>
<comment type="caution">
    <text evidence="7">The sequence shown here is derived from an EMBL/GenBank/DDBJ whole genome shotgun (WGS) entry which is preliminary data.</text>
</comment>
<evidence type="ECO:0000256" key="4">
    <source>
        <dbReference type="HAMAP-Rule" id="MF_00930"/>
    </source>
</evidence>
<dbReference type="HAMAP" id="MF_00105">
    <property type="entry name" value="GreA_GreB"/>
    <property type="match status" value="1"/>
</dbReference>
<feature type="domain" description="Transcription elongation factor GreA/GreB C-terminal" evidence="5">
    <location>
        <begin position="91"/>
        <end position="164"/>
    </location>
</feature>
<dbReference type="Proteomes" id="UP001595904">
    <property type="component" value="Unassembled WGS sequence"/>
</dbReference>
<dbReference type="RefSeq" id="WP_380599053.1">
    <property type="nucleotide sequence ID" value="NZ_JBHSDU010000003.1"/>
</dbReference>
<dbReference type="InterPro" id="IPR001437">
    <property type="entry name" value="Tscrpt_elong_fac_GreA/B_C"/>
</dbReference>
<reference evidence="8" key="1">
    <citation type="journal article" date="2019" name="Int. J. Syst. Evol. Microbiol.">
        <title>The Global Catalogue of Microorganisms (GCM) 10K type strain sequencing project: providing services to taxonomists for standard genome sequencing and annotation.</title>
        <authorList>
            <consortium name="The Broad Institute Genomics Platform"/>
            <consortium name="The Broad Institute Genome Sequencing Center for Infectious Disease"/>
            <person name="Wu L."/>
            <person name="Ma J."/>
        </authorList>
    </citation>
    <scope>NUCLEOTIDE SEQUENCE [LARGE SCALE GENOMIC DNA]</scope>
    <source>
        <strain evidence="8">CGMCC 1.10759</strain>
    </source>
</reference>
<evidence type="ECO:0000256" key="1">
    <source>
        <dbReference type="ARBA" id="ARBA00023015"/>
    </source>
</evidence>
<evidence type="ECO:0000259" key="6">
    <source>
        <dbReference type="Pfam" id="PF03449"/>
    </source>
</evidence>
<keyword evidence="3 4" id="KW-0804">Transcription</keyword>
<dbReference type="GO" id="GO:0003746">
    <property type="term" value="F:translation elongation factor activity"/>
    <property type="evidence" value="ECO:0007669"/>
    <property type="project" value="UniProtKB-KW"/>
</dbReference>
<accession>A0ABV8SWM3</accession>
<dbReference type="PIRSF" id="PIRSF006092">
    <property type="entry name" value="GreA_GreB"/>
    <property type="match status" value="1"/>
</dbReference>
<sequence>MSRYRPPQPKGSKFITPVGAQRLKDELDHLWRVLRPQVTQAVQEAAAQGDRSENAEYIYGKRQLREIDRRVRFLRQRLDGMVIVSQPPSDSSKVFFGAWVTLEDDNGVESEYRIVGPDEFDAAKGYISMDSPLGRALLRKGLDDEVRVEVPGGLKAYVITAVRYEALSGG</sequence>
<keyword evidence="1 4" id="KW-0805">Transcription regulation</keyword>
<gene>
    <name evidence="4 7" type="primary">greB</name>
    <name evidence="7" type="ORF">ACFPN2_18265</name>
</gene>
<dbReference type="Gene3D" id="3.10.50.30">
    <property type="entry name" value="Transcription elongation factor, GreA/GreB, C-terminal domain"/>
    <property type="match status" value="1"/>
</dbReference>
<feature type="domain" description="Transcription elongation factor GreA/GreB N-terminal" evidence="6">
    <location>
        <begin position="15"/>
        <end position="82"/>
    </location>
</feature>
<dbReference type="InterPro" id="IPR018151">
    <property type="entry name" value="TF_GreA/GreB_CS"/>
</dbReference>
<evidence type="ECO:0000256" key="3">
    <source>
        <dbReference type="ARBA" id="ARBA00023163"/>
    </source>
</evidence>
<dbReference type="NCBIfam" id="TIGR01461">
    <property type="entry name" value="greB"/>
    <property type="match status" value="1"/>
</dbReference>
<dbReference type="SUPFAM" id="SSF54534">
    <property type="entry name" value="FKBP-like"/>
    <property type="match status" value="1"/>
</dbReference>
<dbReference type="InterPro" id="IPR022691">
    <property type="entry name" value="Tscrpt_elong_fac_GreA/B_N"/>
</dbReference>
<dbReference type="PANTHER" id="PTHR30437:SF6">
    <property type="entry name" value="TRANSCRIPTION ELONGATION FACTOR GREB"/>
    <property type="match status" value="1"/>
</dbReference>
<protein>
    <recommendedName>
        <fullName evidence="4">Transcription elongation factor GreB</fullName>
    </recommendedName>
    <alternativeName>
        <fullName evidence="4">Transcript cleavage factor GreB</fullName>
    </alternativeName>
</protein>
<dbReference type="InterPro" id="IPR023459">
    <property type="entry name" value="Tscrpt_elong_fac_GreA/B_fam"/>
</dbReference>
<proteinExistence type="inferred from homology"/>
<keyword evidence="7" id="KW-0251">Elongation factor</keyword>
<dbReference type="Pfam" id="PF03449">
    <property type="entry name" value="GreA_GreB_N"/>
    <property type="match status" value="1"/>
</dbReference>
<evidence type="ECO:0000256" key="2">
    <source>
        <dbReference type="ARBA" id="ARBA00023125"/>
    </source>
</evidence>
<dbReference type="InterPro" id="IPR036805">
    <property type="entry name" value="Tscrpt_elong_fac_GreA/B_N_sf"/>
</dbReference>
<keyword evidence="8" id="KW-1185">Reference proteome</keyword>
<dbReference type="PANTHER" id="PTHR30437">
    <property type="entry name" value="TRANSCRIPTION ELONGATION FACTOR GREA"/>
    <property type="match status" value="1"/>
</dbReference>
<dbReference type="InterPro" id="IPR028624">
    <property type="entry name" value="Tscrpt_elong_fac_GreA/B"/>
</dbReference>
<dbReference type="HAMAP" id="MF_00930">
    <property type="entry name" value="GreB"/>
    <property type="match status" value="1"/>
</dbReference>
<organism evidence="7 8">
    <name type="scientific">Steroidobacter flavus</name>
    <dbReference type="NCBI Taxonomy" id="1842136"/>
    <lineage>
        <taxon>Bacteria</taxon>
        <taxon>Pseudomonadati</taxon>
        <taxon>Pseudomonadota</taxon>
        <taxon>Gammaproteobacteria</taxon>
        <taxon>Steroidobacterales</taxon>
        <taxon>Steroidobacteraceae</taxon>
        <taxon>Steroidobacter</taxon>
    </lineage>
</organism>
<dbReference type="PROSITE" id="PS00830">
    <property type="entry name" value="GREAB_2"/>
    <property type="match status" value="1"/>
</dbReference>
<dbReference type="Gene3D" id="1.10.287.180">
    <property type="entry name" value="Transcription elongation factor, GreA/GreB, N-terminal domain"/>
    <property type="match status" value="1"/>
</dbReference>
<comment type="similarity">
    <text evidence="4">Belongs to the GreA/GreB family. GreB subfamily.</text>
</comment>
<dbReference type="InterPro" id="IPR036953">
    <property type="entry name" value="GreA/GreB_C_sf"/>
</dbReference>
<evidence type="ECO:0000313" key="7">
    <source>
        <dbReference type="EMBL" id="MFC4311048.1"/>
    </source>
</evidence>
<dbReference type="SUPFAM" id="SSF46557">
    <property type="entry name" value="GreA transcript cleavage protein, N-terminal domain"/>
    <property type="match status" value="1"/>
</dbReference>
<dbReference type="NCBIfam" id="NF002506">
    <property type="entry name" value="PRK01885.1"/>
    <property type="match status" value="1"/>
</dbReference>
<dbReference type="Pfam" id="PF01272">
    <property type="entry name" value="GreA_GreB"/>
    <property type="match status" value="1"/>
</dbReference>
<dbReference type="EMBL" id="JBHSDU010000003">
    <property type="protein sequence ID" value="MFC4311048.1"/>
    <property type="molecule type" value="Genomic_DNA"/>
</dbReference>
<dbReference type="InterPro" id="IPR006358">
    <property type="entry name" value="Tscrpt_elong_fac_GreB"/>
</dbReference>
<comment type="function">
    <text evidence="4">Necessary for efficient RNA polymerase transcription elongation past template-encoded arresting sites. The arresting sites in DNA have the property of trapping a certain fraction of elongating RNA polymerases that pass through, resulting in locked ternary complexes. Cleavage of the nascent transcript by cleavage factors such as GreA or GreB allows the resumption of elongation from the new 3'terminus. GreB releases sequences of up to 9 nucleotides in length.</text>
</comment>
<name>A0ABV8SWM3_9GAMM</name>
<keyword evidence="7" id="KW-0648">Protein biosynthesis</keyword>
<evidence type="ECO:0000259" key="5">
    <source>
        <dbReference type="Pfam" id="PF01272"/>
    </source>
</evidence>
<evidence type="ECO:0000313" key="8">
    <source>
        <dbReference type="Proteomes" id="UP001595904"/>
    </source>
</evidence>
<dbReference type="PROSITE" id="PS00829">
    <property type="entry name" value="GREAB_1"/>
    <property type="match status" value="1"/>
</dbReference>